<accession>A0A8H7TBE0</accession>
<feature type="transmembrane region" description="Helical" evidence="3">
    <location>
        <begin position="310"/>
        <end position="332"/>
    </location>
</feature>
<organism evidence="5 6">
    <name type="scientific">Cadophora malorum</name>
    <dbReference type="NCBI Taxonomy" id="108018"/>
    <lineage>
        <taxon>Eukaryota</taxon>
        <taxon>Fungi</taxon>
        <taxon>Dikarya</taxon>
        <taxon>Ascomycota</taxon>
        <taxon>Pezizomycotina</taxon>
        <taxon>Leotiomycetes</taxon>
        <taxon>Helotiales</taxon>
        <taxon>Ploettnerulaceae</taxon>
        <taxon>Cadophora</taxon>
    </lineage>
</organism>
<feature type="transmembrane region" description="Helical" evidence="3">
    <location>
        <begin position="204"/>
        <end position="228"/>
    </location>
</feature>
<evidence type="ECO:0000256" key="2">
    <source>
        <dbReference type="SAM" id="MobiDB-lite"/>
    </source>
</evidence>
<feature type="transmembrane region" description="Helical" evidence="3">
    <location>
        <begin position="52"/>
        <end position="71"/>
    </location>
</feature>
<dbReference type="EMBL" id="JAFJYH010000199">
    <property type="protein sequence ID" value="KAG4416042.1"/>
    <property type="molecule type" value="Genomic_DNA"/>
</dbReference>
<keyword evidence="3" id="KW-1133">Transmembrane helix</keyword>
<evidence type="ECO:0000256" key="1">
    <source>
        <dbReference type="ARBA" id="ARBA00004141"/>
    </source>
</evidence>
<evidence type="ECO:0000313" key="5">
    <source>
        <dbReference type="EMBL" id="KAG4416042.1"/>
    </source>
</evidence>
<feature type="transmembrane region" description="Helical" evidence="3">
    <location>
        <begin position="170"/>
        <end position="192"/>
    </location>
</feature>
<feature type="transmembrane region" description="Helical" evidence="3">
    <location>
        <begin position="105"/>
        <end position="123"/>
    </location>
</feature>
<feature type="transmembrane region" description="Helical" evidence="3">
    <location>
        <begin position="77"/>
        <end position="98"/>
    </location>
</feature>
<evidence type="ECO:0000313" key="6">
    <source>
        <dbReference type="Proteomes" id="UP000664132"/>
    </source>
</evidence>
<evidence type="ECO:0000256" key="3">
    <source>
        <dbReference type="SAM" id="Phobius"/>
    </source>
</evidence>
<feature type="domain" description="Major facilitator superfamily (MFS) profile" evidence="4">
    <location>
        <begin position="16"/>
        <end position="452"/>
    </location>
</feature>
<dbReference type="AlphaFoldDB" id="A0A8H7TBE0"/>
<feature type="compositionally biased region" description="Basic and acidic residues" evidence="2">
    <location>
        <begin position="498"/>
        <end position="517"/>
    </location>
</feature>
<dbReference type="SUPFAM" id="SSF103473">
    <property type="entry name" value="MFS general substrate transporter"/>
    <property type="match status" value="1"/>
</dbReference>
<dbReference type="Pfam" id="PF07690">
    <property type="entry name" value="MFS_1"/>
    <property type="match status" value="1"/>
</dbReference>
<dbReference type="GO" id="GO:0000329">
    <property type="term" value="C:fungal-type vacuole membrane"/>
    <property type="evidence" value="ECO:0007669"/>
    <property type="project" value="TreeGrafter"/>
</dbReference>
<comment type="subcellular location">
    <subcellularLocation>
        <location evidence="1">Membrane</location>
        <topology evidence="1">Multi-pass membrane protein</topology>
    </subcellularLocation>
</comment>
<feature type="region of interest" description="Disordered" evidence="2">
    <location>
        <begin position="470"/>
        <end position="517"/>
    </location>
</feature>
<gene>
    <name evidence="5" type="ORF">IFR04_010805</name>
</gene>
<sequence>MKCRGTFALFKRSFLVMFFRFLSKTLEEVGLASLWRSPLDTKLLCLQRFVRLFGYGSSTLILVSYLSALEISKSRIGLFMTLTLIGDTLLSFILTIFADALGRRAILLLGAVLMTVSGVVFALVGNYWILLVAAIVGVISPSGNEIGPFRAIEESIIAHLIPEAKRGDIYAWYSLLGAAGSAFGMGVCGWLLDFMLKSLLWDSIRAYRVVFFIYAGLGVVMICIVLSLSKECEIVKLQAEDLETSSTEGEKLYKGNFILSKIPNFSRRSKFVVARICALFALESFGSNLAPLSWITFFFHDKFGLPESKIGTLFFITTFVAAFSMLFAAALARRFGNVKTMVFAHLPSAVFLSLIPAPRSVKASIIFLVLRSCTQSMDTPPRSAFLAGIVEPHERTAMMGFVNVARSSVSSFSPFVTGVLAGKKMLWVAFVIAGSLLVTYDLGILAIFGGYKEECKAVDEESNGEIVFEEHPDNTETLGEAKPTKEMRIATTEVQDDSDSRRTMTTKSKDEDARGDA</sequence>
<dbReference type="InterPro" id="IPR020846">
    <property type="entry name" value="MFS_dom"/>
</dbReference>
<dbReference type="OrthoDB" id="10027823at2759"/>
<feature type="transmembrane region" description="Helical" evidence="3">
    <location>
        <begin position="271"/>
        <end position="290"/>
    </location>
</feature>
<keyword evidence="3" id="KW-0472">Membrane</keyword>
<proteinExistence type="predicted"/>
<dbReference type="Proteomes" id="UP000664132">
    <property type="component" value="Unassembled WGS sequence"/>
</dbReference>
<evidence type="ECO:0000259" key="4">
    <source>
        <dbReference type="PROSITE" id="PS50850"/>
    </source>
</evidence>
<dbReference type="InterPro" id="IPR011701">
    <property type="entry name" value="MFS"/>
</dbReference>
<dbReference type="Gene3D" id="1.20.1250.20">
    <property type="entry name" value="MFS general substrate transporter like domains"/>
    <property type="match status" value="1"/>
</dbReference>
<keyword evidence="6" id="KW-1185">Reference proteome</keyword>
<feature type="transmembrane region" description="Helical" evidence="3">
    <location>
        <begin position="129"/>
        <end position="149"/>
    </location>
</feature>
<keyword evidence="3" id="KW-0812">Transmembrane</keyword>
<dbReference type="GO" id="GO:0022857">
    <property type="term" value="F:transmembrane transporter activity"/>
    <property type="evidence" value="ECO:0007669"/>
    <property type="project" value="InterPro"/>
</dbReference>
<feature type="transmembrane region" description="Helical" evidence="3">
    <location>
        <begin position="426"/>
        <end position="451"/>
    </location>
</feature>
<dbReference type="InterPro" id="IPR036259">
    <property type="entry name" value="MFS_trans_sf"/>
</dbReference>
<name>A0A8H7TBE0_9HELO</name>
<protein>
    <recommendedName>
        <fullName evidence="4">Major facilitator superfamily (MFS) profile domain-containing protein</fullName>
    </recommendedName>
</protein>
<comment type="caution">
    <text evidence="5">The sequence shown here is derived from an EMBL/GenBank/DDBJ whole genome shotgun (WGS) entry which is preliminary data.</text>
</comment>
<reference evidence="5" key="1">
    <citation type="submission" date="2021-02" db="EMBL/GenBank/DDBJ databases">
        <title>Genome sequence Cadophora malorum strain M34.</title>
        <authorList>
            <person name="Stefanovic E."/>
            <person name="Vu D."/>
            <person name="Scully C."/>
            <person name="Dijksterhuis J."/>
            <person name="Roader J."/>
            <person name="Houbraken J."/>
        </authorList>
    </citation>
    <scope>NUCLEOTIDE SEQUENCE</scope>
    <source>
        <strain evidence="5">M34</strain>
    </source>
</reference>
<dbReference type="PROSITE" id="PS50850">
    <property type="entry name" value="MFS"/>
    <property type="match status" value="1"/>
</dbReference>
<dbReference type="PANTHER" id="PTHR23520">
    <property type="entry name" value="TRANSPORTER, PUTATIVE (AFU_ORTHOLOGUE AFUA_3G04000)-RELATED"/>
    <property type="match status" value="1"/>
</dbReference>
<dbReference type="PANTHER" id="PTHR23520:SF5">
    <property type="entry name" value="TRANSPORTER, PUTATIVE (AFU_ORTHOLOGUE AFUA_3G04000)-RELATED"/>
    <property type="match status" value="1"/>
</dbReference>